<evidence type="ECO:0000313" key="2">
    <source>
        <dbReference type="EMBL" id="MEM5501033.1"/>
    </source>
</evidence>
<protein>
    <submittedName>
        <fullName evidence="2">Ribbon-helix-helix domain-containing protein</fullName>
    </submittedName>
</protein>
<feature type="domain" description="Ribbon-helix-helix" evidence="1">
    <location>
        <begin position="4"/>
        <end position="65"/>
    </location>
</feature>
<dbReference type="InterPro" id="IPR027373">
    <property type="entry name" value="RHH_dom"/>
</dbReference>
<proteinExistence type="predicted"/>
<evidence type="ECO:0000259" key="1">
    <source>
        <dbReference type="Pfam" id="PF13467"/>
    </source>
</evidence>
<gene>
    <name evidence="2" type="ORF">WNY59_05480</name>
</gene>
<dbReference type="RefSeq" id="WP_342847496.1">
    <property type="nucleotide sequence ID" value="NZ_JBBMQO010000003.1"/>
</dbReference>
<reference evidence="2 3" key="1">
    <citation type="submission" date="2024-03" db="EMBL/GenBank/DDBJ databases">
        <title>Community enrichment and isolation of bacterial strains for fucoidan degradation.</title>
        <authorList>
            <person name="Sichert A."/>
        </authorList>
    </citation>
    <scope>NUCLEOTIDE SEQUENCE [LARGE SCALE GENOMIC DNA]</scope>
    <source>
        <strain evidence="2 3">AS62</strain>
    </source>
</reference>
<dbReference type="Pfam" id="PF13467">
    <property type="entry name" value="RHH_4"/>
    <property type="match status" value="1"/>
</dbReference>
<comment type="caution">
    <text evidence="2">The sequence shown here is derived from an EMBL/GenBank/DDBJ whole genome shotgun (WGS) entry which is preliminary data.</text>
</comment>
<dbReference type="EMBL" id="JBBMQO010000003">
    <property type="protein sequence ID" value="MEM5501033.1"/>
    <property type="molecule type" value="Genomic_DNA"/>
</dbReference>
<dbReference type="Gene3D" id="1.10.3990.20">
    <property type="entry name" value="protein bp1543"/>
    <property type="match status" value="1"/>
</dbReference>
<evidence type="ECO:0000313" key="3">
    <source>
        <dbReference type="Proteomes" id="UP001477870"/>
    </source>
</evidence>
<sequence length="72" mass="8124">MLARKRSISISGHRTSFSLEDIFFDDLCRLAEQNDLSIAALVTKIDNERPRDSNLSSSLRLYVLNAAKNGRL</sequence>
<organism evidence="2 3">
    <name type="scientific">Ahrensia kielensis</name>
    <dbReference type="NCBI Taxonomy" id="76980"/>
    <lineage>
        <taxon>Bacteria</taxon>
        <taxon>Pseudomonadati</taxon>
        <taxon>Pseudomonadota</taxon>
        <taxon>Alphaproteobacteria</taxon>
        <taxon>Hyphomicrobiales</taxon>
        <taxon>Ahrensiaceae</taxon>
        <taxon>Ahrensia</taxon>
    </lineage>
</organism>
<dbReference type="InterPro" id="IPR038268">
    <property type="entry name" value="RHH_sf"/>
</dbReference>
<keyword evidence="3" id="KW-1185">Reference proteome</keyword>
<name>A0ABU9T5K6_9HYPH</name>
<dbReference type="Proteomes" id="UP001477870">
    <property type="component" value="Unassembled WGS sequence"/>
</dbReference>
<accession>A0ABU9T5K6</accession>